<proteinExistence type="inferred from homology"/>
<dbReference type="AlphaFoldDB" id="A0A423XI81"/>
<keyword evidence="2" id="KW-0408">Iron</keyword>
<dbReference type="GO" id="GO:0046872">
    <property type="term" value="F:metal ion binding"/>
    <property type="evidence" value="ECO:0007669"/>
    <property type="project" value="UniProtKB-KW"/>
</dbReference>
<evidence type="ECO:0000259" key="3">
    <source>
        <dbReference type="PROSITE" id="PS51471"/>
    </source>
</evidence>
<sequence length="364" mass="42195">MSSTRTTDGIPPYEYPQETKETLEYAGLEALDISKLNQPGGKQALAEQVLGFINKNGFFYVVGHSFTDDEIRRQYALGRAFFELPIEEKLKYKCDTAKGDFRGYKPQATGDLANRDNDERYNIPKFTPEHERPHPQIIRDHWDEIRDFSLKVHNDLLLPLLRLFAYVLELDDEDFFVRRHRYEAEGLEYLRYMQYFPRSREEDAKAGNVWARGHTDYNTLTFLFHQPVAGLQVQTPEGRWLHVKSPRDAVIVNIADALEFLSGGYLRSTVHRVVRPPGDQADRPRLSLIYFARPEANIILEPVSSPLLQRIGLGERSEKERFAHQVTAEEWARARIAKDHRFRVGIVNQQEKEIIAGVGQTFYD</sequence>
<evidence type="ECO:0000256" key="1">
    <source>
        <dbReference type="ARBA" id="ARBA00008056"/>
    </source>
</evidence>
<keyword evidence="5" id="KW-1185">Reference proteome</keyword>
<evidence type="ECO:0000313" key="4">
    <source>
        <dbReference type="EMBL" id="ROW16036.1"/>
    </source>
</evidence>
<dbReference type="SUPFAM" id="SSF51197">
    <property type="entry name" value="Clavaminate synthase-like"/>
    <property type="match status" value="1"/>
</dbReference>
<keyword evidence="2" id="KW-0479">Metal-binding</keyword>
<dbReference type="STRING" id="1230097.A0A423XI81"/>
<evidence type="ECO:0000256" key="2">
    <source>
        <dbReference type="RuleBase" id="RU003682"/>
    </source>
</evidence>
<dbReference type="InterPro" id="IPR027443">
    <property type="entry name" value="IPNS-like_sf"/>
</dbReference>
<name>A0A423XI81_9PEZI</name>
<keyword evidence="2" id="KW-0560">Oxidoreductase</keyword>
<dbReference type="Gene3D" id="2.60.120.330">
    <property type="entry name" value="B-lactam Antibiotic, Isopenicillin N Synthase, Chain"/>
    <property type="match status" value="1"/>
</dbReference>
<dbReference type="InterPro" id="IPR044861">
    <property type="entry name" value="IPNS-like_FE2OG_OXY"/>
</dbReference>
<dbReference type="GO" id="GO:0044283">
    <property type="term" value="P:small molecule biosynthetic process"/>
    <property type="evidence" value="ECO:0007669"/>
    <property type="project" value="UniProtKB-ARBA"/>
</dbReference>
<dbReference type="GO" id="GO:0016491">
    <property type="term" value="F:oxidoreductase activity"/>
    <property type="evidence" value="ECO:0007669"/>
    <property type="project" value="UniProtKB-KW"/>
</dbReference>
<protein>
    <recommendedName>
        <fullName evidence="3">Fe2OG dioxygenase domain-containing protein</fullName>
    </recommendedName>
</protein>
<dbReference type="InterPro" id="IPR050231">
    <property type="entry name" value="Iron_ascorbate_oxido_reductase"/>
</dbReference>
<dbReference type="Pfam" id="PF14226">
    <property type="entry name" value="DIOX_N"/>
    <property type="match status" value="1"/>
</dbReference>
<dbReference type="Pfam" id="PF03171">
    <property type="entry name" value="2OG-FeII_Oxy"/>
    <property type="match status" value="1"/>
</dbReference>
<organism evidence="4 5">
    <name type="scientific">Cytospora leucostoma</name>
    <dbReference type="NCBI Taxonomy" id="1230097"/>
    <lineage>
        <taxon>Eukaryota</taxon>
        <taxon>Fungi</taxon>
        <taxon>Dikarya</taxon>
        <taxon>Ascomycota</taxon>
        <taxon>Pezizomycotina</taxon>
        <taxon>Sordariomycetes</taxon>
        <taxon>Sordariomycetidae</taxon>
        <taxon>Diaporthales</taxon>
        <taxon>Cytosporaceae</taxon>
        <taxon>Cytospora</taxon>
    </lineage>
</organism>
<dbReference type="PROSITE" id="PS51471">
    <property type="entry name" value="FE2OG_OXY"/>
    <property type="match status" value="1"/>
</dbReference>
<gene>
    <name evidence="4" type="ORF">VPNG_02641</name>
</gene>
<dbReference type="EMBL" id="LKEB01000007">
    <property type="protein sequence ID" value="ROW16036.1"/>
    <property type="molecule type" value="Genomic_DNA"/>
</dbReference>
<dbReference type="OrthoDB" id="406156at2759"/>
<dbReference type="PRINTS" id="PR00682">
    <property type="entry name" value="IPNSYNTHASE"/>
</dbReference>
<comment type="caution">
    <text evidence="4">The sequence shown here is derived from an EMBL/GenBank/DDBJ whole genome shotgun (WGS) entry which is preliminary data.</text>
</comment>
<accession>A0A423XI81</accession>
<evidence type="ECO:0000313" key="5">
    <source>
        <dbReference type="Proteomes" id="UP000285146"/>
    </source>
</evidence>
<dbReference type="InParanoid" id="A0A423XI81"/>
<dbReference type="InterPro" id="IPR026992">
    <property type="entry name" value="DIOX_N"/>
</dbReference>
<dbReference type="Proteomes" id="UP000285146">
    <property type="component" value="Unassembled WGS sequence"/>
</dbReference>
<dbReference type="PANTHER" id="PTHR47990">
    <property type="entry name" value="2-OXOGLUTARATE (2OG) AND FE(II)-DEPENDENT OXYGENASE SUPERFAMILY PROTEIN-RELATED"/>
    <property type="match status" value="1"/>
</dbReference>
<reference evidence="4 5" key="1">
    <citation type="submission" date="2015-09" db="EMBL/GenBank/DDBJ databases">
        <title>Host preference determinants of Valsa canker pathogens revealed by comparative genomics.</title>
        <authorList>
            <person name="Yin Z."/>
            <person name="Huang L."/>
        </authorList>
    </citation>
    <scope>NUCLEOTIDE SEQUENCE [LARGE SCALE GENOMIC DNA]</scope>
    <source>
        <strain evidence="4 5">SXYLt</strain>
    </source>
</reference>
<feature type="domain" description="Fe2OG dioxygenase" evidence="3">
    <location>
        <begin position="186"/>
        <end position="294"/>
    </location>
</feature>
<comment type="similarity">
    <text evidence="1 2">Belongs to the iron/ascorbate-dependent oxidoreductase family.</text>
</comment>
<dbReference type="InterPro" id="IPR005123">
    <property type="entry name" value="Oxoglu/Fe-dep_dioxygenase_dom"/>
</dbReference>